<gene>
    <name evidence="4" type="ORF">MTP08_08595</name>
</gene>
<accession>A0ABY4BDC4</accession>
<dbReference type="SMART" id="SM00060">
    <property type="entry name" value="FN3"/>
    <property type="match status" value="2"/>
</dbReference>
<reference evidence="4 5" key="1">
    <citation type="submission" date="2022-03" db="EMBL/GenBank/DDBJ databases">
        <title>Chryseobacterium sp. isolated from the Andong Sikhe.</title>
        <authorList>
            <person name="Won M."/>
            <person name="Kim S.-J."/>
            <person name="Kwon S.-W."/>
        </authorList>
    </citation>
    <scope>NUCLEOTIDE SEQUENCE [LARGE SCALE GENOMIC DNA]</scope>
    <source>
        <strain evidence="4 5">ADR-1</strain>
    </source>
</reference>
<dbReference type="InterPro" id="IPR056600">
    <property type="entry name" value="GBD_T9SS_assoc"/>
</dbReference>
<keyword evidence="5" id="KW-1185">Reference proteome</keyword>
<keyword evidence="1 2" id="KW-0732">Signal</keyword>
<dbReference type="InterPro" id="IPR003961">
    <property type="entry name" value="FN3_dom"/>
</dbReference>
<dbReference type="RefSeq" id="WP_243575635.1">
    <property type="nucleotide sequence ID" value="NZ_CP094529.1"/>
</dbReference>
<dbReference type="NCBIfam" id="NF038128">
    <property type="entry name" value="choice_anch_J"/>
    <property type="match status" value="1"/>
</dbReference>
<dbReference type="Proteomes" id="UP000831068">
    <property type="component" value="Chromosome"/>
</dbReference>
<dbReference type="InterPro" id="IPR013783">
    <property type="entry name" value="Ig-like_fold"/>
</dbReference>
<feature type="chain" id="PRO_5047508385" evidence="2">
    <location>
        <begin position="19"/>
        <end position="774"/>
    </location>
</feature>
<sequence>MKKILLLSQILFGVFMMAQVSYTQDWTASGLNGWTSSQKLFGDVFEDITDPSEICGSSGGTIRGERYYGNAGQLTSPQMTGNNQGQITMSFDYKVLDYSWSGPGSPTASNLIGSISVEYASSLSGPWTAVYTIDENNHTESASCATKTFTFIPPNSATFYVRFNVISDNSGDSFYYFDNVAISQSAPPTCLQPSGIAASNISSSNALLSWTAPSTVPANGYEVYYSTSSTFPTSTIVLNATNSVTSNTTSANLPNLVANSTYYVWVRSVCSTSDKGYWIGALTFNTPCVSTTIPYAQNFDGVTAPSLPSCTTAVNYGLGNIWKTQDISQSSTVPAGFNGNVLNYSYNSNEPADTWFFTQGINLTAGVNYRIKYKFSNATGYQYNEKMKVAYGSTNNAAGMTNLLRDYPSVIGGVITNDFVDFTPATTGVYYFGFQAYSDEDMNQIYLDDINIDLKPACSEPSSSSITNLTYNTATLNWSSVSPVPGVGYEYYVSTVNTAPTAGTVTSATSVNLPSVVANTTYYYWIRTNCTTTSNSNWITGTFKTPPVNDNCSNATTLTPGANFAQNSVVGTTVGATLTSDATATTTCQTIRYADTWYKVVVPASGSITIETNSDAGSSVTDTVLGVYSGSCGSLVEIGCDDDSSDDGSFSKLSLTSANSITPGETLLIGVWNYSATNNGTFKVSAYDASLSTSEVVKTKNDIKVYPNPFTDVLNISDIKNIKSISVMDVAGRLVKSFEKPTANLQLSELNAGMYLVVLHMNDGTKQTVKAIKK</sequence>
<dbReference type="PROSITE" id="PS50853">
    <property type="entry name" value="FN3"/>
    <property type="match status" value="2"/>
</dbReference>
<dbReference type="InterPro" id="IPR026444">
    <property type="entry name" value="Secre_tail"/>
</dbReference>
<feature type="domain" description="Fibronectin type-III" evidence="3">
    <location>
        <begin position="460"/>
        <end position="548"/>
    </location>
</feature>
<dbReference type="Pfam" id="PF00041">
    <property type="entry name" value="fn3"/>
    <property type="match status" value="1"/>
</dbReference>
<dbReference type="Gene3D" id="2.60.40.10">
    <property type="entry name" value="Immunoglobulins"/>
    <property type="match status" value="2"/>
</dbReference>
<dbReference type="InterPro" id="IPR036116">
    <property type="entry name" value="FN3_sf"/>
</dbReference>
<dbReference type="CDD" id="cd00063">
    <property type="entry name" value="FN3"/>
    <property type="match status" value="1"/>
</dbReference>
<dbReference type="EMBL" id="CP094529">
    <property type="protein sequence ID" value="UOE37131.1"/>
    <property type="molecule type" value="Genomic_DNA"/>
</dbReference>
<feature type="domain" description="Fibronectin type-III" evidence="3">
    <location>
        <begin position="192"/>
        <end position="289"/>
    </location>
</feature>
<feature type="signal peptide" evidence="2">
    <location>
        <begin position="1"/>
        <end position="18"/>
    </location>
</feature>
<dbReference type="Pfam" id="PF23759">
    <property type="entry name" value="GBD_T9SS_assoc"/>
    <property type="match status" value="1"/>
</dbReference>
<dbReference type="SUPFAM" id="SSF49265">
    <property type="entry name" value="Fibronectin type III"/>
    <property type="match status" value="1"/>
</dbReference>
<organism evidence="4 5">
    <name type="scientific">Chryseobacterium oryzae</name>
    <dbReference type="NCBI Taxonomy" id="2929799"/>
    <lineage>
        <taxon>Bacteria</taxon>
        <taxon>Pseudomonadati</taxon>
        <taxon>Bacteroidota</taxon>
        <taxon>Flavobacteriia</taxon>
        <taxon>Flavobacteriales</taxon>
        <taxon>Weeksellaceae</taxon>
        <taxon>Chryseobacterium group</taxon>
        <taxon>Chryseobacterium</taxon>
    </lineage>
</organism>
<evidence type="ECO:0000256" key="2">
    <source>
        <dbReference type="SAM" id="SignalP"/>
    </source>
</evidence>
<evidence type="ECO:0000256" key="1">
    <source>
        <dbReference type="ARBA" id="ARBA00022729"/>
    </source>
</evidence>
<dbReference type="NCBIfam" id="TIGR04183">
    <property type="entry name" value="Por_Secre_tail"/>
    <property type="match status" value="1"/>
</dbReference>
<evidence type="ECO:0000313" key="4">
    <source>
        <dbReference type="EMBL" id="UOE37131.1"/>
    </source>
</evidence>
<name>A0ABY4BDC4_9FLAO</name>
<evidence type="ECO:0000313" key="5">
    <source>
        <dbReference type="Proteomes" id="UP000831068"/>
    </source>
</evidence>
<evidence type="ECO:0000259" key="3">
    <source>
        <dbReference type="PROSITE" id="PS50853"/>
    </source>
</evidence>
<proteinExistence type="predicted"/>
<dbReference type="Pfam" id="PF18962">
    <property type="entry name" value="Por_Secre_tail"/>
    <property type="match status" value="1"/>
</dbReference>
<dbReference type="Gene3D" id="2.60.120.200">
    <property type="match status" value="1"/>
</dbReference>
<protein>
    <submittedName>
        <fullName evidence="4">T9SS type A sorting domain-containing protein</fullName>
    </submittedName>
</protein>